<dbReference type="AlphaFoldDB" id="A0A085LNX5"/>
<name>A0A085LNX5_9BILA</name>
<protein>
    <submittedName>
        <fullName evidence="1">Uncharacterized protein</fullName>
    </submittedName>
</protein>
<dbReference type="Proteomes" id="UP000030764">
    <property type="component" value="Unassembled WGS sequence"/>
</dbReference>
<evidence type="ECO:0000313" key="1">
    <source>
        <dbReference type="EMBL" id="KFD46671.1"/>
    </source>
</evidence>
<reference evidence="1 2" key="1">
    <citation type="journal article" date="2014" name="Nat. Genet.">
        <title>Genome and transcriptome of the porcine whipworm Trichuris suis.</title>
        <authorList>
            <person name="Jex A.R."/>
            <person name="Nejsum P."/>
            <person name="Schwarz E.M."/>
            <person name="Hu L."/>
            <person name="Young N.D."/>
            <person name="Hall R.S."/>
            <person name="Korhonen P.K."/>
            <person name="Liao S."/>
            <person name="Thamsborg S."/>
            <person name="Xia J."/>
            <person name="Xu P."/>
            <person name="Wang S."/>
            <person name="Scheerlinck J.P."/>
            <person name="Hofmann A."/>
            <person name="Sternberg P.W."/>
            <person name="Wang J."/>
            <person name="Gasser R.B."/>
        </authorList>
    </citation>
    <scope>NUCLEOTIDE SEQUENCE [LARGE SCALE GENOMIC DNA]</scope>
    <source>
        <strain evidence="1">DCEP-RM93M</strain>
    </source>
</reference>
<keyword evidence="2" id="KW-1185">Reference proteome</keyword>
<dbReference type="EMBL" id="KL363358">
    <property type="protein sequence ID" value="KFD46671.1"/>
    <property type="molecule type" value="Genomic_DNA"/>
</dbReference>
<organism evidence="1 2">
    <name type="scientific">Trichuris suis</name>
    <name type="common">pig whipworm</name>
    <dbReference type="NCBI Taxonomy" id="68888"/>
    <lineage>
        <taxon>Eukaryota</taxon>
        <taxon>Metazoa</taxon>
        <taxon>Ecdysozoa</taxon>
        <taxon>Nematoda</taxon>
        <taxon>Enoplea</taxon>
        <taxon>Dorylaimia</taxon>
        <taxon>Trichinellida</taxon>
        <taxon>Trichuridae</taxon>
        <taxon>Trichuris</taxon>
    </lineage>
</organism>
<evidence type="ECO:0000313" key="2">
    <source>
        <dbReference type="Proteomes" id="UP000030764"/>
    </source>
</evidence>
<sequence>MTVVLVCRIPFEQFLTECGAKYEYTWRGGIQQVINNSAQLRANRRRVNDVMTVVLVCRIPFEQFLTECGAKYEYTWRGGIQQVINNSAQLRGNRRLENIKV</sequence>
<gene>
    <name evidence="1" type="ORF">M513_12439</name>
</gene>
<accession>A0A085LNX5</accession>
<proteinExistence type="predicted"/>